<reference evidence="1" key="1">
    <citation type="submission" date="2014-11" db="EMBL/GenBank/DDBJ databases">
        <authorList>
            <person name="Amaro Gonzalez C."/>
        </authorList>
    </citation>
    <scope>NUCLEOTIDE SEQUENCE</scope>
</reference>
<proteinExistence type="predicted"/>
<protein>
    <submittedName>
        <fullName evidence="1">Uncharacterized protein</fullName>
    </submittedName>
</protein>
<sequence>MSPFKKFLNLNSIITSTYHQRKKASFTWLFARLQLKFCQ</sequence>
<dbReference type="EMBL" id="GBXM01006465">
    <property type="protein sequence ID" value="JAI02113.1"/>
    <property type="molecule type" value="Transcribed_RNA"/>
</dbReference>
<dbReference type="AlphaFoldDB" id="A0A0E9XHA5"/>
<reference evidence="1" key="2">
    <citation type="journal article" date="2015" name="Fish Shellfish Immunol.">
        <title>Early steps in the European eel (Anguilla anguilla)-Vibrio vulnificus interaction in the gills: Role of the RtxA13 toxin.</title>
        <authorList>
            <person name="Callol A."/>
            <person name="Pajuelo D."/>
            <person name="Ebbesson L."/>
            <person name="Teles M."/>
            <person name="MacKenzie S."/>
            <person name="Amaro C."/>
        </authorList>
    </citation>
    <scope>NUCLEOTIDE SEQUENCE</scope>
</reference>
<name>A0A0E9XHA5_ANGAN</name>
<organism evidence="1">
    <name type="scientific">Anguilla anguilla</name>
    <name type="common">European freshwater eel</name>
    <name type="synonym">Muraena anguilla</name>
    <dbReference type="NCBI Taxonomy" id="7936"/>
    <lineage>
        <taxon>Eukaryota</taxon>
        <taxon>Metazoa</taxon>
        <taxon>Chordata</taxon>
        <taxon>Craniata</taxon>
        <taxon>Vertebrata</taxon>
        <taxon>Euteleostomi</taxon>
        <taxon>Actinopterygii</taxon>
        <taxon>Neopterygii</taxon>
        <taxon>Teleostei</taxon>
        <taxon>Anguilliformes</taxon>
        <taxon>Anguillidae</taxon>
        <taxon>Anguilla</taxon>
    </lineage>
</organism>
<evidence type="ECO:0000313" key="1">
    <source>
        <dbReference type="EMBL" id="JAI02113.1"/>
    </source>
</evidence>
<accession>A0A0E9XHA5</accession>